<organism evidence="1 2">
    <name type="scientific">Gossypium tomentosum</name>
    <name type="common">Hawaiian cotton</name>
    <name type="synonym">Gossypium sandvicense</name>
    <dbReference type="NCBI Taxonomy" id="34277"/>
    <lineage>
        <taxon>Eukaryota</taxon>
        <taxon>Viridiplantae</taxon>
        <taxon>Streptophyta</taxon>
        <taxon>Embryophyta</taxon>
        <taxon>Tracheophyta</taxon>
        <taxon>Spermatophyta</taxon>
        <taxon>Magnoliopsida</taxon>
        <taxon>eudicotyledons</taxon>
        <taxon>Gunneridae</taxon>
        <taxon>Pentapetalae</taxon>
        <taxon>rosids</taxon>
        <taxon>malvids</taxon>
        <taxon>Malvales</taxon>
        <taxon>Malvaceae</taxon>
        <taxon>Malvoideae</taxon>
        <taxon>Gossypium</taxon>
    </lineage>
</organism>
<dbReference type="Proteomes" id="UP000322667">
    <property type="component" value="Chromosome D11"/>
</dbReference>
<dbReference type="EMBL" id="CM017633">
    <property type="protein sequence ID" value="TYH43844.1"/>
    <property type="molecule type" value="Genomic_DNA"/>
</dbReference>
<proteinExistence type="predicted"/>
<evidence type="ECO:0000313" key="1">
    <source>
        <dbReference type="EMBL" id="TYH43844.1"/>
    </source>
</evidence>
<gene>
    <name evidence="1" type="ORF">ES332_D11G154000v1</name>
</gene>
<sequence>MEFCGNGYDCKTCCFPYTKKKRRKTVKGMNLEKGCLVQCSSHQSSMGLKHKCDRHLISASAQCRSEDSSMYIFALVFSPAVNGCCQIHYRDVLFQHMPHSIIDA</sequence>
<evidence type="ECO:0000313" key="2">
    <source>
        <dbReference type="Proteomes" id="UP000322667"/>
    </source>
</evidence>
<name>A0A5D2IMS9_GOSTO</name>
<keyword evidence="2" id="KW-1185">Reference proteome</keyword>
<protein>
    <submittedName>
        <fullName evidence="1">Uncharacterized protein</fullName>
    </submittedName>
</protein>
<accession>A0A5D2IMS9</accession>
<dbReference type="AlphaFoldDB" id="A0A5D2IMS9"/>
<reference evidence="1 2" key="1">
    <citation type="submission" date="2019-07" db="EMBL/GenBank/DDBJ databases">
        <title>WGS assembly of Gossypium tomentosum.</title>
        <authorList>
            <person name="Chen Z.J."/>
            <person name="Sreedasyam A."/>
            <person name="Ando A."/>
            <person name="Song Q."/>
            <person name="De L."/>
            <person name="Hulse-Kemp A."/>
            <person name="Ding M."/>
            <person name="Ye W."/>
            <person name="Kirkbride R."/>
            <person name="Jenkins J."/>
            <person name="Plott C."/>
            <person name="Lovell J."/>
            <person name="Lin Y.-M."/>
            <person name="Vaughn R."/>
            <person name="Liu B."/>
            <person name="Li W."/>
            <person name="Simpson S."/>
            <person name="Scheffler B."/>
            <person name="Saski C."/>
            <person name="Grover C."/>
            <person name="Hu G."/>
            <person name="Conover J."/>
            <person name="Carlson J."/>
            <person name="Shu S."/>
            <person name="Boston L."/>
            <person name="Williams M."/>
            <person name="Peterson D."/>
            <person name="Mcgee K."/>
            <person name="Jones D."/>
            <person name="Wendel J."/>
            <person name="Stelly D."/>
            <person name="Grimwood J."/>
            <person name="Schmutz J."/>
        </authorList>
    </citation>
    <scope>NUCLEOTIDE SEQUENCE [LARGE SCALE GENOMIC DNA]</scope>
    <source>
        <strain evidence="1">7179.01</strain>
    </source>
</reference>